<dbReference type="Pfam" id="PF00710">
    <property type="entry name" value="Asparaginase"/>
    <property type="match status" value="1"/>
</dbReference>
<evidence type="ECO:0000256" key="12">
    <source>
        <dbReference type="PROSITE-ProRule" id="PRU10100"/>
    </source>
</evidence>
<organism evidence="16 17">
    <name type="scientific">Pseudomonas fluorescens NCIMB 11764</name>
    <dbReference type="NCBI Taxonomy" id="1221522"/>
    <lineage>
        <taxon>Bacteria</taxon>
        <taxon>Pseudomonadati</taxon>
        <taxon>Pseudomonadota</taxon>
        <taxon>Gammaproteobacteria</taxon>
        <taxon>Pseudomonadales</taxon>
        <taxon>Pseudomonadaceae</taxon>
        <taxon>Pseudomonas</taxon>
    </lineage>
</organism>
<evidence type="ECO:0000256" key="10">
    <source>
        <dbReference type="PIRSR" id="PIRSR001220-2"/>
    </source>
</evidence>
<feature type="active site" evidence="11">
    <location>
        <position position="60"/>
    </location>
</feature>
<dbReference type="PROSITE" id="PS00917">
    <property type="entry name" value="ASN_GLN_ASE_2"/>
    <property type="match status" value="1"/>
</dbReference>
<dbReference type="InterPro" id="IPR027474">
    <property type="entry name" value="L-asparaginase_N"/>
</dbReference>
<proteinExistence type="inferred from homology"/>
<feature type="active site" evidence="12">
    <location>
        <position position="140"/>
    </location>
</feature>
<evidence type="ECO:0000313" key="17">
    <source>
        <dbReference type="Proteomes" id="UP000017175"/>
    </source>
</evidence>
<evidence type="ECO:0000259" key="14">
    <source>
        <dbReference type="Pfam" id="PF00710"/>
    </source>
</evidence>
<dbReference type="InterPro" id="IPR006034">
    <property type="entry name" value="Asparaginase/glutaminase-like"/>
</dbReference>
<accession>A0A0K1QR59</accession>
<dbReference type="Gene3D" id="3.40.50.40">
    <property type="match status" value="1"/>
</dbReference>
<evidence type="ECO:0000256" key="4">
    <source>
        <dbReference type="ARBA" id="ARBA00052564"/>
    </source>
</evidence>
<dbReference type="SUPFAM" id="SSF53774">
    <property type="entry name" value="Glutaminase/Asparaginase"/>
    <property type="match status" value="1"/>
</dbReference>
<evidence type="ECO:0000313" key="16">
    <source>
        <dbReference type="EMBL" id="AKV08152.1"/>
    </source>
</evidence>
<evidence type="ECO:0000256" key="13">
    <source>
        <dbReference type="RuleBase" id="RU004456"/>
    </source>
</evidence>
<comment type="similarity">
    <text evidence="1 13">Belongs to the asparaginase 1 family.</text>
</comment>
<evidence type="ECO:0000256" key="3">
    <source>
        <dbReference type="ARBA" id="ARBA00050130"/>
    </source>
</evidence>
<reference evidence="16 17" key="1">
    <citation type="journal article" date="2012" name="J. Bacteriol.">
        <title>Draft genome sequence of the cyanide-utilizing bacterium Pseudomonas fluorescens strain NCIMB 11764.</title>
        <authorList>
            <person name="Vilo C.A."/>
            <person name="Benedik M.J."/>
            <person name="Kunz D.A."/>
            <person name="Dong Q."/>
        </authorList>
    </citation>
    <scope>NUCLEOTIDE SEQUENCE [LARGE SCALE GENOMIC DNA]</scope>
    <source>
        <strain evidence="16 17">NCIMB 11764</strain>
    </source>
</reference>
<dbReference type="GO" id="GO:0050417">
    <property type="term" value="F:glutamin-(asparagin-)ase activity"/>
    <property type="evidence" value="ECO:0007669"/>
    <property type="project" value="UniProtKB-EC"/>
</dbReference>
<dbReference type="EMBL" id="CP010945">
    <property type="protein sequence ID" value="AKV08152.1"/>
    <property type="molecule type" value="Genomic_DNA"/>
</dbReference>
<evidence type="ECO:0000256" key="5">
    <source>
        <dbReference type="ARBA" id="ARBA00066751"/>
    </source>
</evidence>
<evidence type="ECO:0000256" key="9">
    <source>
        <dbReference type="PIRSR" id="PIRSR001220-1"/>
    </source>
</evidence>
<evidence type="ECO:0000256" key="2">
    <source>
        <dbReference type="ARBA" id="ARBA00022801"/>
    </source>
</evidence>
<dbReference type="PROSITE" id="PS51732">
    <property type="entry name" value="ASN_GLN_ASE_3"/>
    <property type="match status" value="1"/>
</dbReference>
<dbReference type="InterPro" id="IPR037152">
    <property type="entry name" value="L-asparaginase_N_sf"/>
</dbReference>
<dbReference type="NCBIfam" id="TIGR00520">
    <property type="entry name" value="asnASE_II"/>
    <property type="match status" value="1"/>
</dbReference>
<dbReference type="InterPro" id="IPR027473">
    <property type="entry name" value="L-asparaginase_C"/>
</dbReference>
<dbReference type="GO" id="GO:0006528">
    <property type="term" value="P:asparagine metabolic process"/>
    <property type="evidence" value="ECO:0007669"/>
    <property type="project" value="InterPro"/>
</dbReference>
<feature type="binding site" evidence="10">
    <location>
        <position position="107"/>
    </location>
    <ligand>
        <name>substrate</name>
    </ligand>
</feature>
<evidence type="ECO:0000256" key="6">
    <source>
        <dbReference type="ARBA" id="ARBA00070898"/>
    </source>
</evidence>
<sequence length="376" mass="40536">MPHFPATSRIYLSQRSFSSLAKGVFLGVVLSSVPLYALADSPNLQGAEKPHIVVVGTGGTIAGAGKLATDTSTYKTASVGVDKILEQVPDAARFANVTSEQLFQVGSKSMTEEYMIKLAKRVEKLLEDPSVDGVVVTHGTDTLEETAYFLNLTVHSSKPIVFAASMRPSTAISADGPLNLLDAVVIAASPQSQNKGVLVSLNDEIHSARDVSKTSSFKTDTFKSPYGPLGYVVEGRPFFYRDVIRANTVKSQFDIRKIEKLPRVDITYQYTNSDMTAFNAFVKAGARGIVIAGTGNGNVSDQLLPELANLGDKTLLVRSSRTGSGSLYRGASYDADKRYGFVAVDDQTPVKARLLTALALTQTSDPVEVREIMYKY</sequence>
<evidence type="ECO:0000256" key="7">
    <source>
        <dbReference type="ARBA" id="ARBA00083270"/>
    </source>
</evidence>
<dbReference type="InterPro" id="IPR020827">
    <property type="entry name" value="Asparaginase/glutaminase_AS1"/>
</dbReference>
<dbReference type="InterPro" id="IPR004550">
    <property type="entry name" value="AsnASE_II"/>
</dbReference>
<dbReference type="PANTHER" id="PTHR11707">
    <property type="entry name" value="L-ASPARAGINASE"/>
    <property type="match status" value="1"/>
</dbReference>
<dbReference type="InterPro" id="IPR040919">
    <property type="entry name" value="Asparaginase_C"/>
</dbReference>
<dbReference type="Proteomes" id="UP000017175">
    <property type="component" value="Chromosome"/>
</dbReference>
<dbReference type="InterPro" id="IPR036152">
    <property type="entry name" value="Asp/glu_Ase-like_sf"/>
</dbReference>
<dbReference type="Gene3D" id="3.40.50.1170">
    <property type="entry name" value="L-asparaginase, N-terminal domain"/>
    <property type="match status" value="1"/>
</dbReference>
<feature type="binding site" evidence="10">
    <location>
        <begin position="140"/>
        <end position="141"/>
    </location>
    <ligand>
        <name>substrate</name>
    </ligand>
</feature>
<dbReference type="CDD" id="cd08964">
    <property type="entry name" value="L-asparaginase_II"/>
    <property type="match status" value="1"/>
</dbReference>
<dbReference type="EC" id="3.5.1.38" evidence="5"/>
<evidence type="ECO:0000256" key="1">
    <source>
        <dbReference type="ARBA" id="ARBA00010518"/>
    </source>
</evidence>
<evidence type="ECO:0000259" key="15">
    <source>
        <dbReference type="Pfam" id="PF17763"/>
    </source>
</evidence>
<dbReference type="PIRSF" id="PIRSF001220">
    <property type="entry name" value="L-ASNase_gatD"/>
    <property type="match status" value="1"/>
</dbReference>
<dbReference type="eggNOG" id="COG0252">
    <property type="taxonomic scope" value="Bacteria"/>
</dbReference>
<dbReference type="PRINTS" id="PR00139">
    <property type="entry name" value="ASNGLNASE"/>
</dbReference>
<dbReference type="InterPro" id="IPR027475">
    <property type="entry name" value="Asparaginase/glutaminase_AS2"/>
</dbReference>
<dbReference type="SMART" id="SM00870">
    <property type="entry name" value="Asparaginase"/>
    <property type="match status" value="1"/>
</dbReference>
<dbReference type="AlphaFoldDB" id="A0A0K1QR59"/>
<feature type="domain" description="Asparaginase/glutaminase C-terminal" evidence="15">
    <location>
        <begin position="263"/>
        <end position="373"/>
    </location>
</feature>
<dbReference type="PANTHER" id="PTHR11707:SF28">
    <property type="entry name" value="60 KDA LYSOPHOSPHOLIPASE"/>
    <property type="match status" value="1"/>
</dbReference>
<dbReference type="RefSeq" id="WP_017337984.1">
    <property type="nucleotide sequence ID" value="NZ_CP010945.1"/>
</dbReference>
<dbReference type="GO" id="GO:0004067">
    <property type="term" value="F:asparaginase activity"/>
    <property type="evidence" value="ECO:0007669"/>
    <property type="project" value="UniProtKB-UniRule"/>
</dbReference>
<dbReference type="Pfam" id="PF17763">
    <property type="entry name" value="Asparaginase_C"/>
    <property type="match status" value="1"/>
</dbReference>
<feature type="active site" description="O-isoaspartyl threonine intermediate" evidence="9">
    <location>
        <position position="60"/>
    </location>
</feature>
<evidence type="ECO:0000256" key="11">
    <source>
        <dbReference type="PROSITE-ProRule" id="PRU10099"/>
    </source>
</evidence>
<name>A0A0K1QR59_PSEFL</name>
<protein>
    <recommendedName>
        <fullName evidence="6">Glutaminase-asparaginase</fullName>
        <ecNumber evidence="5">3.5.1.38</ecNumber>
    </recommendedName>
    <alternativeName>
        <fullName evidence="8">L-ASNase/L-GLNase</fullName>
    </alternativeName>
    <alternativeName>
        <fullName evidence="7">L-asparagine/L-glutamine amidohydrolase</fullName>
    </alternativeName>
</protein>
<comment type="catalytic activity">
    <reaction evidence="4">
        <text>L-glutamine + H2O = L-glutamate + NH4(+)</text>
        <dbReference type="Rhea" id="RHEA:15889"/>
        <dbReference type="ChEBI" id="CHEBI:15377"/>
        <dbReference type="ChEBI" id="CHEBI:28938"/>
        <dbReference type="ChEBI" id="CHEBI:29985"/>
        <dbReference type="ChEBI" id="CHEBI:58359"/>
        <dbReference type="EC" id="3.5.1.38"/>
    </reaction>
</comment>
<dbReference type="PROSITE" id="PS00144">
    <property type="entry name" value="ASN_GLN_ASE_1"/>
    <property type="match status" value="1"/>
</dbReference>
<keyword evidence="2" id="KW-0378">Hydrolase</keyword>
<gene>
    <name evidence="16" type="ORF">B723_17770</name>
</gene>
<evidence type="ECO:0000256" key="8">
    <source>
        <dbReference type="ARBA" id="ARBA00084074"/>
    </source>
</evidence>
<dbReference type="PIRSF" id="PIRSF500176">
    <property type="entry name" value="L_ASNase"/>
    <property type="match status" value="1"/>
</dbReference>
<comment type="catalytic activity">
    <reaction evidence="3">
        <text>L-asparagine + H2O = L-aspartate + NH4(+)</text>
        <dbReference type="Rhea" id="RHEA:21016"/>
        <dbReference type="ChEBI" id="CHEBI:15377"/>
        <dbReference type="ChEBI" id="CHEBI:28938"/>
        <dbReference type="ChEBI" id="CHEBI:29991"/>
        <dbReference type="ChEBI" id="CHEBI:58048"/>
        <dbReference type="EC" id="3.5.1.38"/>
    </reaction>
</comment>
<dbReference type="FunFam" id="3.40.50.1170:FF:000001">
    <property type="entry name" value="L-asparaginase 2"/>
    <property type="match status" value="1"/>
</dbReference>
<feature type="domain" description="L-asparaginase N-terminal" evidence="14">
    <location>
        <begin position="51"/>
        <end position="242"/>
    </location>
</feature>